<gene>
    <name evidence="1" type="ORF">BJ138DRAFT_1105867</name>
</gene>
<evidence type="ECO:0000313" key="2">
    <source>
        <dbReference type="Proteomes" id="UP000790377"/>
    </source>
</evidence>
<protein>
    <submittedName>
        <fullName evidence="1">Uncharacterized protein</fullName>
    </submittedName>
</protein>
<keyword evidence="2" id="KW-1185">Reference proteome</keyword>
<proteinExistence type="predicted"/>
<sequence>MQPPTLILFLLAGPWAALLPVQSCWSAFKDIVCNHKEIILSAEEISLYDKHGLEHNIECNTRYCNNYRVHHPTSTRTYYSGIPSLIKAAKHFFIDIALLELFAAGGIFGWLSSMNYVYERYDQESLSWQYSLRMRDVDVLNGPREAAAPFCLMTQHRELAPVVILSTP</sequence>
<reference evidence="1" key="1">
    <citation type="journal article" date="2021" name="New Phytol.">
        <title>Evolutionary innovations through gain and loss of genes in the ectomycorrhizal Boletales.</title>
        <authorList>
            <person name="Wu G."/>
            <person name="Miyauchi S."/>
            <person name="Morin E."/>
            <person name="Kuo A."/>
            <person name="Drula E."/>
            <person name="Varga T."/>
            <person name="Kohler A."/>
            <person name="Feng B."/>
            <person name="Cao Y."/>
            <person name="Lipzen A."/>
            <person name="Daum C."/>
            <person name="Hundley H."/>
            <person name="Pangilinan J."/>
            <person name="Johnson J."/>
            <person name="Barry K."/>
            <person name="LaButti K."/>
            <person name="Ng V."/>
            <person name="Ahrendt S."/>
            <person name="Min B."/>
            <person name="Choi I.G."/>
            <person name="Park H."/>
            <person name="Plett J.M."/>
            <person name="Magnuson J."/>
            <person name="Spatafora J.W."/>
            <person name="Nagy L.G."/>
            <person name="Henrissat B."/>
            <person name="Grigoriev I.V."/>
            <person name="Yang Z.L."/>
            <person name="Xu J."/>
            <person name="Martin F.M."/>
        </authorList>
    </citation>
    <scope>NUCLEOTIDE SEQUENCE</scope>
    <source>
        <strain evidence="1">ATCC 28755</strain>
    </source>
</reference>
<evidence type="ECO:0000313" key="1">
    <source>
        <dbReference type="EMBL" id="KAH7905581.1"/>
    </source>
</evidence>
<comment type="caution">
    <text evidence="1">The sequence shown here is derived from an EMBL/GenBank/DDBJ whole genome shotgun (WGS) entry which is preliminary data.</text>
</comment>
<accession>A0ACB7ZXA3</accession>
<dbReference type="Proteomes" id="UP000790377">
    <property type="component" value="Unassembled WGS sequence"/>
</dbReference>
<dbReference type="EMBL" id="MU268161">
    <property type="protein sequence ID" value="KAH7905581.1"/>
    <property type="molecule type" value="Genomic_DNA"/>
</dbReference>
<name>A0ACB7ZXA3_9AGAM</name>
<organism evidence="1 2">
    <name type="scientific">Hygrophoropsis aurantiaca</name>
    <dbReference type="NCBI Taxonomy" id="72124"/>
    <lineage>
        <taxon>Eukaryota</taxon>
        <taxon>Fungi</taxon>
        <taxon>Dikarya</taxon>
        <taxon>Basidiomycota</taxon>
        <taxon>Agaricomycotina</taxon>
        <taxon>Agaricomycetes</taxon>
        <taxon>Agaricomycetidae</taxon>
        <taxon>Boletales</taxon>
        <taxon>Coniophorineae</taxon>
        <taxon>Hygrophoropsidaceae</taxon>
        <taxon>Hygrophoropsis</taxon>
    </lineage>
</organism>